<dbReference type="SMART" id="SM00507">
    <property type="entry name" value="HNHc"/>
    <property type="match status" value="1"/>
</dbReference>
<dbReference type="GO" id="GO:0003676">
    <property type="term" value="F:nucleic acid binding"/>
    <property type="evidence" value="ECO:0007669"/>
    <property type="project" value="InterPro"/>
</dbReference>
<organism evidence="3 4">
    <name type="scientific">Paenarthrobacter ureafaciens</name>
    <dbReference type="NCBI Taxonomy" id="37931"/>
    <lineage>
        <taxon>Bacteria</taxon>
        <taxon>Bacillati</taxon>
        <taxon>Actinomycetota</taxon>
        <taxon>Actinomycetes</taxon>
        <taxon>Micrococcales</taxon>
        <taxon>Micrococcaceae</taxon>
        <taxon>Paenarthrobacter</taxon>
    </lineage>
</organism>
<keyword evidence="3" id="KW-0255">Endonuclease</keyword>
<keyword evidence="3" id="KW-0378">Hydrolase</keyword>
<dbReference type="InterPro" id="IPR002711">
    <property type="entry name" value="HNH"/>
</dbReference>
<evidence type="ECO:0000256" key="1">
    <source>
        <dbReference type="SAM" id="MobiDB-lite"/>
    </source>
</evidence>
<evidence type="ECO:0000313" key="4">
    <source>
        <dbReference type="Proteomes" id="UP001163293"/>
    </source>
</evidence>
<dbReference type="EMBL" id="CP101185">
    <property type="protein sequence ID" value="UYV98936.1"/>
    <property type="molecule type" value="Genomic_DNA"/>
</dbReference>
<feature type="compositionally biased region" description="Low complexity" evidence="1">
    <location>
        <begin position="462"/>
        <end position="471"/>
    </location>
</feature>
<keyword evidence="3" id="KW-0540">Nuclease</keyword>
<dbReference type="GO" id="GO:0008270">
    <property type="term" value="F:zinc ion binding"/>
    <property type="evidence" value="ECO:0007669"/>
    <property type="project" value="InterPro"/>
</dbReference>
<dbReference type="GO" id="GO:0004519">
    <property type="term" value="F:endonuclease activity"/>
    <property type="evidence" value="ECO:0007669"/>
    <property type="project" value="UniProtKB-KW"/>
</dbReference>
<evidence type="ECO:0000313" key="3">
    <source>
        <dbReference type="EMBL" id="UYV98936.1"/>
    </source>
</evidence>
<dbReference type="CDD" id="cd00085">
    <property type="entry name" value="HNHc"/>
    <property type="match status" value="1"/>
</dbReference>
<protein>
    <submittedName>
        <fullName evidence="3">HNH endonuclease</fullName>
    </submittedName>
</protein>
<dbReference type="Pfam" id="PF01844">
    <property type="entry name" value="HNH"/>
    <property type="match status" value="1"/>
</dbReference>
<proteinExistence type="predicted"/>
<dbReference type="InterPro" id="IPR003615">
    <property type="entry name" value="HNH_nuc"/>
</dbReference>
<evidence type="ECO:0000259" key="2">
    <source>
        <dbReference type="SMART" id="SM00507"/>
    </source>
</evidence>
<feature type="domain" description="HNH nuclease" evidence="2">
    <location>
        <begin position="369"/>
        <end position="419"/>
    </location>
</feature>
<dbReference type="RefSeq" id="WP_259362918.1">
    <property type="nucleotide sequence ID" value="NZ_CP043010.1"/>
</dbReference>
<dbReference type="Gene3D" id="1.10.30.50">
    <property type="match status" value="1"/>
</dbReference>
<accession>A0AAX3ELW4</accession>
<name>A0AAX3ELW4_PAEUR</name>
<reference evidence="3" key="1">
    <citation type="submission" date="2022-07" db="EMBL/GenBank/DDBJ databases">
        <authorList>
            <person name="Wu T."/>
        </authorList>
    </citation>
    <scope>NUCLEOTIDE SEQUENCE</scope>
    <source>
        <strain evidence="3">SD-1</strain>
    </source>
</reference>
<keyword evidence="4" id="KW-1185">Reference proteome</keyword>
<sequence length="471" mass="49400">MEGKQALSSGTRAMGTRVTAPRAPMLPVPNAAPVVAEASREPAEAARALIEQLRVLEDMKSAISGLQAKIAASFELAQRQADAAAGVPAPKQGGAAAAQIALARRESPHRGSRLLGLAKALVKEMPRTLAALDSGLLNEWRATLLVKETACLSAEDRCAVDEELAPDTGTLDGMGDRAIIAAAKAAAYRRDPRSVTRRAAHAAKERHVSIRPAPDTMTYLTALLPVAQGVAAYKALKEAADSARCSGDERSRGQVMADTLVERLTGTPGGISKVEVQLVLTDRTLFQGDSEPARLEGYGIVPGGWARELVGLAGAQNPSGHVKAQGLPGQIQSAPADPGFVVWLRRLYTAPNTGELVGMDSKARLFPPGMRRFIEARDASCRTPYCDAPIRHIDHIVPWQGGGPTSLGNGGGLCEQCNHTKENPGWAAKPLADASGVHALDLTTPTGHTYRSKAPPLPGAAPLPGHGPAWV</sequence>
<feature type="region of interest" description="Disordered" evidence="1">
    <location>
        <begin position="449"/>
        <end position="471"/>
    </location>
</feature>
<dbReference type="AlphaFoldDB" id="A0AAX3ELW4"/>
<dbReference type="Proteomes" id="UP001163293">
    <property type="component" value="Chromosome"/>
</dbReference>
<gene>
    <name evidence="3" type="ORF">NL394_06930</name>
</gene>